<dbReference type="Gene3D" id="3.30.2010.10">
    <property type="entry name" value="Metalloproteases ('zincins'), catalytic domain"/>
    <property type="match status" value="1"/>
</dbReference>
<proteinExistence type="predicted"/>
<dbReference type="EMBL" id="BART01036116">
    <property type="protein sequence ID" value="GAH07688.1"/>
    <property type="molecule type" value="Genomic_DNA"/>
</dbReference>
<evidence type="ECO:0000313" key="2">
    <source>
        <dbReference type="EMBL" id="GAH07688.1"/>
    </source>
</evidence>
<dbReference type="InterPro" id="IPR002725">
    <property type="entry name" value="YgjP-like_metallopeptidase"/>
</dbReference>
<dbReference type="PANTHER" id="PTHR30399">
    <property type="entry name" value="UNCHARACTERIZED PROTEIN YGJP"/>
    <property type="match status" value="1"/>
</dbReference>
<dbReference type="PANTHER" id="PTHR30399:SF1">
    <property type="entry name" value="UTP PYROPHOSPHATASE"/>
    <property type="match status" value="1"/>
</dbReference>
<feature type="non-terminal residue" evidence="2">
    <location>
        <position position="64"/>
    </location>
</feature>
<dbReference type="CDD" id="cd07344">
    <property type="entry name" value="M48_yhfN_like"/>
    <property type="match status" value="1"/>
</dbReference>
<protein>
    <recommendedName>
        <fullName evidence="1">YgjP-like metallopeptidase domain-containing protein</fullName>
    </recommendedName>
</protein>
<dbReference type="AlphaFoldDB" id="X1EGA5"/>
<sequence>MKNKWSSCSSRGNVTLSSELIGLPNEVVEYVIVHELLHLIVPNHGVKFSLYELVVMVGNIRGKI</sequence>
<feature type="domain" description="YgjP-like metallopeptidase" evidence="1">
    <location>
        <begin position="1"/>
        <end position="48"/>
    </location>
</feature>
<comment type="caution">
    <text evidence="2">The sequence shown here is derived from an EMBL/GenBank/DDBJ whole genome shotgun (WGS) entry which is preliminary data.</text>
</comment>
<name>X1EGA5_9ZZZZ</name>
<evidence type="ECO:0000259" key="1">
    <source>
        <dbReference type="Pfam" id="PF01863"/>
    </source>
</evidence>
<accession>X1EGA5</accession>
<dbReference type="Pfam" id="PF01863">
    <property type="entry name" value="YgjP-like"/>
    <property type="match status" value="1"/>
</dbReference>
<dbReference type="InterPro" id="IPR053136">
    <property type="entry name" value="UTP_pyrophosphatase-like"/>
</dbReference>
<organism evidence="2">
    <name type="scientific">marine sediment metagenome</name>
    <dbReference type="NCBI Taxonomy" id="412755"/>
    <lineage>
        <taxon>unclassified sequences</taxon>
        <taxon>metagenomes</taxon>
        <taxon>ecological metagenomes</taxon>
    </lineage>
</organism>
<reference evidence="2" key="1">
    <citation type="journal article" date="2014" name="Front. Microbiol.">
        <title>High frequency of phylogenetically diverse reductive dehalogenase-homologous genes in deep subseafloor sedimentary metagenomes.</title>
        <authorList>
            <person name="Kawai M."/>
            <person name="Futagami T."/>
            <person name="Toyoda A."/>
            <person name="Takaki Y."/>
            <person name="Nishi S."/>
            <person name="Hori S."/>
            <person name="Arai W."/>
            <person name="Tsubouchi T."/>
            <person name="Morono Y."/>
            <person name="Uchiyama I."/>
            <person name="Ito T."/>
            <person name="Fujiyama A."/>
            <person name="Inagaki F."/>
            <person name="Takami H."/>
        </authorList>
    </citation>
    <scope>NUCLEOTIDE SEQUENCE</scope>
    <source>
        <strain evidence="2">Expedition CK06-06</strain>
    </source>
</reference>
<gene>
    <name evidence="2" type="ORF">S01H4_61044</name>
</gene>